<dbReference type="EMBL" id="CP033169">
    <property type="protein sequence ID" value="AYO32250.1"/>
    <property type="molecule type" value="Genomic_DNA"/>
</dbReference>
<keyword evidence="2" id="KW-0749">Sporulation</keyword>
<evidence type="ECO:0000256" key="5">
    <source>
        <dbReference type="ARBA" id="ARBA00023125"/>
    </source>
</evidence>
<dbReference type="InterPro" id="IPR001387">
    <property type="entry name" value="Cro/C1-type_HTH"/>
</dbReference>
<dbReference type="InterPro" id="IPR000943">
    <property type="entry name" value="RNA_pol_sigma70"/>
</dbReference>
<keyword evidence="4 7" id="KW-0731">Sigma factor</keyword>
<name>A0A3G2R9U3_9FIRM</name>
<keyword evidence="6 7" id="KW-0804">Transcription</keyword>
<evidence type="ECO:0000256" key="2">
    <source>
        <dbReference type="ARBA" id="ARBA00022969"/>
    </source>
</evidence>
<evidence type="ECO:0000256" key="6">
    <source>
        <dbReference type="ARBA" id="ARBA00023163"/>
    </source>
</evidence>
<proteinExistence type="inferred from homology"/>
<evidence type="ECO:0000256" key="7">
    <source>
        <dbReference type="RuleBase" id="RU362124"/>
    </source>
</evidence>
<dbReference type="InterPro" id="IPR050813">
    <property type="entry name" value="Sigma-70_Factor"/>
</dbReference>
<dbReference type="InterPro" id="IPR013325">
    <property type="entry name" value="RNA_pol_sigma_r2"/>
</dbReference>
<dbReference type="KEGG" id="bacg:D2962_08965"/>
<dbReference type="PROSITE" id="PS00716">
    <property type="entry name" value="SIGMA70_2"/>
    <property type="match status" value="1"/>
</dbReference>
<dbReference type="GO" id="GO:0003677">
    <property type="term" value="F:DNA binding"/>
    <property type="evidence" value="ECO:0007669"/>
    <property type="project" value="UniProtKB-KW"/>
</dbReference>
<dbReference type="PROSITE" id="PS00715">
    <property type="entry name" value="SIGMA70_1"/>
    <property type="match status" value="1"/>
</dbReference>
<gene>
    <name evidence="9" type="primary">sigK</name>
    <name evidence="9" type="ORF">D2962_08965</name>
</gene>
<dbReference type="SUPFAM" id="SSF88659">
    <property type="entry name" value="Sigma3 and sigma4 domains of RNA polymerase sigma factors"/>
    <property type="match status" value="1"/>
</dbReference>
<dbReference type="PIRSF" id="PIRSF000770">
    <property type="entry name" value="RNA_pol_sigma-SigE/K"/>
    <property type="match status" value="1"/>
</dbReference>
<dbReference type="PROSITE" id="PS50943">
    <property type="entry name" value="HTH_CROC1"/>
    <property type="match status" value="1"/>
</dbReference>
<evidence type="ECO:0000313" key="9">
    <source>
        <dbReference type="EMBL" id="AYO32250.1"/>
    </source>
</evidence>
<dbReference type="Gene3D" id="1.20.120.1810">
    <property type="match status" value="1"/>
</dbReference>
<keyword evidence="5 7" id="KW-0238">DNA-binding</keyword>
<sequence length="240" mass="27216">MMENALAVLVTLGILFFKEFLAWLAFITNSTTFPQPLSPEEEEKYLTLYKNGSEEARNILIERNLRLVAHIVKKFASTGEDMDDLISIGTIGLIKAITTFNNRKGNRLATYAARCIENEILMNLRATKKIKTEVYLQDPIGVDKEGNEISLMDVLGTDSDAITDRIAEKFQQQKLHEKIKTVLKGREQKVIELRYGLLNGASKTQREIAKLLGISRSYVSRIEKRAIKKLFSELNTDSCK</sequence>
<dbReference type="SUPFAM" id="SSF88946">
    <property type="entry name" value="Sigma2 domain of RNA polymerase sigma factors"/>
    <property type="match status" value="1"/>
</dbReference>
<keyword evidence="10" id="KW-1185">Reference proteome</keyword>
<evidence type="ECO:0000256" key="1">
    <source>
        <dbReference type="ARBA" id="ARBA00007788"/>
    </source>
</evidence>
<organism evidence="9 10">
    <name type="scientific">Biomaibacter acetigenes</name>
    <dbReference type="NCBI Taxonomy" id="2316383"/>
    <lineage>
        <taxon>Bacteria</taxon>
        <taxon>Bacillati</taxon>
        <taxon>Bacillota</taxon>
        <taxon>Clostridia</taxon>
        <taxon>Thermosediminibacterales</taxon>
        <taxon>Tepidanaerobacteraceae</taxon>
        <taxon>Biomaibacter</taxon>
    </lineage>
</organism>
<dbReference type="InterPro" id="IPR036388">
    <property type="entry name" value="WH-like_DNA-bd_sf"/>
</dbReference>
<dbReference type="PANTHER" id="PTHR30376:SF3">
    <property type="entry name" value="RNA POLYMERASE SIGMA FACTOR RPOH"/>
    <property type="match status" value="1"/>
</dbReference>
<dbReference type="AlphaFoldDB" id="A0A3G2R9U3"/>
<dbReference type="NCBIfam" id="TIGR02937">
    <property type="entry name" value="sigma70-ECF"/>
    <property type="match status" value="1"/>
</dbReference>
<dbReference type="Pfam" id="PF04542">
    <property type="entry name" value="Sigma70_r2"/>
    <property type="match status" value="1"/>
</dbReference>
<comment type="similarity">
    <text evidence="1 7">Belongs to the sigma-70 factor family.</text>
</comment>
<dbReference type="Pfam" id="PF04545">
    <property type="entry name" value="Sigma70_r4"/>
    <property type="match status" value="1"/>
</dbReference>
<evidence type="ECO:0000259" key="8">
    <source>
        <dbReference type="PROSITE" id="PS50943"/>
    </source>
</evidence>
<dbReference type="PRINTS" id="PR00046">
    <property type="entry name" value="SIGMA70FCT"/>
</dbReference>
<reference evidence="9 10" key="1">
    <citation type="submission" date="2018-10" db="EMBL/GenBank/DDBJ databases">
        <authorList>
            <person name="Zhang X."/>
        </authorList>
    </citation>
    <scope>NUCLEOTIDE SEQUENCE [LARGE SCALE GENOMIC DNA]</scope>
    <source>
        <strain evidence="9 10">SK-G1</strain>
    </source>
</reference>
<dbReference type="Proteomes" id="UP000280960">
    <property type="component" value="Chromosome"/>
</dbReference>
<comment type="function">
    <text evidence="7">Sigma factors are initiation factors that promote the attachment of RNA polymerase to specific initiation sites and are then released.</text>
</comment>
<dbReference type="NCBIfam" id="NF004471">
    <property type="entry name" value="PRK05803.1"/>
    <property type="match status" value="1"/>
</dbReference>
<evidence type="ECO:0000256" key="4">
    <source>
        <dbReference type="ARBA" id="ARBA00023082"/>
    </source>
</evidence>
<protein>
    <recommendedName>
        <fullName evidence="7">RNA polymerase sigma factor</fullName>
    </recommendedName>
</protein>
<dbReference type="RefSeq" id="WP_120765624.1">
    <property type="nucleotide sequence ID" value="NZ_CP033169.1"/>
</dbReference>
<dbReference type="PANTHER" id="PTHR30376">
    <property type="entry name" value="SIGMA FACTOR RPOH HEAT SHOCK RELATED"/>
    <property type="match status" value="1"/>
</dbReference>
<accession>A0A3G2R9U3</accession>
<dbReference type="NCBIfam" id="TIGR02846">
    <property type="entry name" value="spore_sigmaK"/>
    <property type="match status" value="1"/>
</dbReference>
<dbReference type="GO" id="GO:0030435">
    <property type="term" value="P:sporulation resulting in formation of a cellular spore"/>
    <property type="evidence" value="ECO:0007669"/>
    <property type="project" value="UniProtKB-KW"/>
</dbReference>
<evidence type="ECO:0000313" key="10">
    <source>
        <dbReference type="Proteomes" id="UP000280960"/>
    </source>
</evidence>
<dbReference type="InterPro" id="IPR014284">
    <property type="entry name" value="RNA_pol_sigma-70_dom"/>
</dbReference>
<dbReference type="GO" id="GO:0016987">
    <property type="term" value="F:sigma factor activity"/>
    <property type="evidence" value="ECO:0007669"/>
    <property type="project" value="UniProtKB-KW"/>
</dbReference>
<dbReference type="InterPro" id="IPR007627">
    <property type="entry name" value="RNA_pol_sigma70_r2"/>
</dbReference>
<dbReference type="GO" id="GO:0006352">
    <property type="term" value="P:DNA-templated transcription initiation"/>
    <property type="evidence" value="ECO:0007669"/>
    <property type="project" value="InterPro"/>
</dbReference>
<feature type="domain" description="HTH cro/C1-type" evidence="8">
    <location>
        <begin position="204"/>
        <end position="224"/>
    </location>
</feature>
<dbReference type="InterPro" id="IPR007630">
    <property type="entry name" value="RNA_pol_sigma70_r4"/>
</dbReference>
<keyword evidence="3 7" id="KW-0805">Transcription regulation</keyword>
<evidence type="ECO:0000256" key="3">
    <source>
        <dbReference type="ARBA" id="ARBA00023015"/>
    </source>
</evidence>
<dbReference type="Gene3D" id="1.10.10.10">
    <property type="entry name" value="Winged helix-like DNA-binding domain superfamily/Winged helix DNA-binding domain"/>
    <property type="match status" value="1"/>
</dbReference>
<dbReference type="CDD" id="cd06171">
    <property type="entry name" value="Sigma70_r4"/>
    <property type="match status" value="1"/>
</dbReference>
<dbReference type="InterPro" id="IPR013324">
    <property type="entry name" value="RNA_pol_sigma_r3/r4-like"/>
</dbReference>
<dbReference type="InterPro" id="IPR014209">
    <property type="entry name" value="RNA_pol_sigma-K"/>
</dbReference>